<feature type="compositionally biased region" description="Basic and acidic residues" evidence="2">
    <location>
        <begin position="408"/>
        <end position="421"/>
    </location>
</feature>
<gene>
    <name evidence="3" type="ORF">CANVERA_P2170</name>
</gene>
<evidence type="ECO:0000256" key="2">
    <source>
        <dbReference type="SAM" id="MobiDB-lite"/>
    </source>
</evidence>
<dbReference type="Gene3D" id="3.90.550.10">
    <property type="entry name" value="Spore Coat Polysaccharide Biosynthesis Protein SpsA, Chain A"/>
    <property type="match status" value="2"/>
</dbReference>
<sequence>MPYGIFTLLYNANYLAGALVLGSVVKRLISTSEDNSNYKLGILIDKSRFTNHQLNLLSKYYEDLYDVNVLTSTISNKLNHDLKRPELDKTFTKIQLWSLTRYEKILYLDSDTLPIVPTTNNLSSILNLLSLDFPNFKILAAPDSGFPDIFNSGVFVLKPNLNDYSNLLNLVNESAINPNVSFDGADQGLLNQYFNSKPDWVKTVLSKGESIIDQTSDSDSNWIKIPFLYNVTPSVAYEYLPAFKHFQHGPEGPKPEEKGAQLGHHGGEQPAYDQEVIQSTFETLTRYNTTALNYYDTDQIKLLHFIGPYKPWTSITKISGIHKDWWQAWINEFGATSILDVLYPDEEEEKTIEVPALKPLESGKEKQKEEEAPESEVEVDEQTKLLDPSNYQKFKDSIKPTLDTMWDPTKEAPPKHENKEKIHTGYYDNRDFINQWDQQKQEEAKPERKEPGSVEGVVAPGHIPPVIPKEQPELYGHKYVEPERVFDTSNDYTPTHILHQFNKIDISEEIKDGEENNDSELQAENLAANVSDYNENLETMEKTGMIEETAFEEVYDENLEGIEVEEQQDHIDYDASEEEEENEDEDDESQAPALFPWEFKRDSQTPERVFK</sequence>
<feature type="compositionally biased region" description="Basic and acidic residues" evidence="2">
    <location>
        <begin position="361"/>
        <end position="370"/>
    </location>
</feature>
<reference evidence="3" key="1">
    <citation type="submission" date="2022-12" db="EMBL/GenBank/DDBJ databases">
        <authorList>
            <person name="Brejova B."/>
        </authorList>
    </citation>
    <scope>NUCLEOTIDE SEQUENCE</scope>
</reference>
<dbReference type="PANTHER" id="PTHR11183">
    <property type="entry name" value="GLYCOGENIN SUBFAMILY MEMBER"/>
    <property type="match status" value="1"/>
</dbReference>
<dbReference type="Proteomes" id="UP001152885">
    <property type="component" value="Unassembled WGS sequence"/>
</dbReference>
<evidence type="ECO:0008006" key="5">
    <source>
        <dbReference type="Google" id="ProtNLM"/>
    </source>
</evidence>
<feature type="compositionally biased region" description="Basic and acidic residues" evidence="2">
    <location>
        <begin position="439"/>
        <end position="452"/>
    </location>
</feature>
<feature type="region of interest" description="Disordered" evidence="2">
    <location>
        <begin position="556"/>
        <end position="611"/>
    </location>
</feature>
<dbReference type="InterPro" id="IPR029044">
    <property type="entry name" value="Nucleotide-diphossugar_trans"/>
</dbReference>
<keyword evidence="1" id="KW-0175">Coiled coil</keyword>
<dbReference type="Pfam" id="PF01501">
    <property type="entry name" value="Glyco_transf_8"/>
    <property type="match status" value="1"/>
</dbReference>
<dbReference type="AlphaFoldDB" id="A0A9W4X9T1"/>
<organism evidence="3 4">
    <name type="scientific">Candida verbasci</name>
    <dbReference type="NCBI Taxonomy" id="1227364"/>
    <lineage>
        <taxon>Eukaryota</taxon>
        <taxon>Fungi</taxon>
        <taxon>Dikarya</taxon>
        <taxon>Ascomycota</taxon>
        <taxon>Saccharomycotina</taxon>
        <taxon>Pichiomycetes</taxon>
        <taxon>Debaryomycetaceae</taxon>
        <taxon>Candida/Lodderomyces clade</taxon>
        <taxon>Candida</taxon>
    </lineage>
</organism>
<feature type="compositionally biased region" description="Acidic residues" evidence="2">
    <location>
        <begin position="371"/>
        <end position="380"/>
    </location>
</feature>
<name>A0A9W4X9T1_9ASCO</name>
<dbReference type="OrthoDB" id="2014201at2759"/>
<comment type="caution">
    <text evidence="3">The sequence shown here is derived from an EMBL/GenBank/DDBJ whole genome shotgun (WGS) entry which is preliminary data.</text>
</comment>
<feature type="compositionally biased region" description="Basic and acidic residues" evidence="2">
    <location>
        <begin position="598"/>
        <end position="611"/>
    </location>
</feature>
<dbReference type="InterPro" id="IPR002495">
    <property type="entry name" value="Glyco_trans_8"/>
</dbReference>
<keyword evidence="4" id="KW-1185">Reference proteome</keyword>
<accession>A0A9W4X9T1</accession>
<dbReference type="GO" id="GO:0016757">
    <property type="term" value="F:glycosyltransferase activity"/>
    <property type="evidence" value="ECO:0007669"/>
    <property type="project" value="InterPro"/>
</dbReference>
<evidence type="ECO:0000313" key="4">
    <source>
        <dbReference type="Proteomes" id="UP001152885"/>
    </source>
</evidence>
<dbReference type="SUPFAM" id="SSF53448">
    <property type="entry name" value="Nucleotide-diphospho-sugar transferases"/>
    <property type="match status" value="1"/>
</dbReference>
<feature type="region of interest" description="Disordered" evidence="2">
    <location>
        <begin position="248"/>
        <end position="269"/>
    </location>
</feature>
<feature type="compositionally biased region" description="Acidic residues" evidence="2">
    <location>
        <begin position="574"/>
        <end position="589"/>
    </location>
</feature>
<feature type="compositionally biased region" description="Acidic residues" evidence="2">
    <location>
        <begin position="556"/>
        <end position="566"/>
    </location>
</feature>
<feature type="region of interest" description="Disordered" evidence="2">
    <location>
        <begin position="353"/>
        <end position="390"/>
    </location>
</feature>
<dbReference type="InterPro" id="IPR050587">
    <property type="entry name" value="GNT1/Glycosyltrans_8"/>
</dbReference>
<feature type="coiled-coil region" evidence="1">
    <location>
        <begin position="516"/>
        <end position="543"/>
    </location>
</feature>
<evidence type="ECO:0000313" key="3">
    <source>
        <dbReference type="EMBL" id="CAI5757657.1"/>
    </source>
</evidence>
<feature type="region of interest" description="Disordered" evidence="2">
    <location>
        <begin position="402"/>
        <end position="421"/>
    </location>
</feature>
<feature type="region of interest" description="Disordered" evidence="2">
    <location>
        <begin position="438"/>
        <end position="470"/>
    </location>
</feature>
<evidence type="ECO:0000256" key="1">
    <source>
        <dbReference type="SAM" id="Coils"/>
    </source>
</evidence>
<proteinExistence type="predicted"/>
<protein>
    <recommendedName>
        <fullName evidence="5">Glycogenin glucosyltransferase</fullName>
    </recommendedName>
</protein>
<dbReference type="EMBL" id="CANTUO010000002">
    <property type="protein sequence ID" value="CAI5757657.1"/>
    <property type="molecule type" value="Genomic_DNA"/>
</dbReference>